<organism evidence="2 3">
    <name type="scientific">Setomelanomma holmii</name>
    <dbReference type="NCBI Taxonomy" id="210430"/>
    <lineage>
        <taxon>Eukaryota</taxon>
        <taxon>Fungi</taxon>
        <taxon>Dikarya</taxon>
        <taxon>Ascomycota</taxon>
        <taxon>Pezizomycotina</taxon>
        <taxon>Dothideomycetes</taxon>
        <taxon>Pleosporomycetidae</taxon>
        <taxon>Pleosporales</taxon>
        <taxon>Pleosporineae</taxon>
        <taxon>Phaeosphaeriaceae</taxon>
        <taxon>Setomelanomma</taxon>
    </lineage>
</organism>
<evidence type="ECO:0000259" key="1">
    <source>
        <dbReference type="Pfam" id="PF06985"/>
    </source>
</evidence>
<dbReference type="AlphaFoldDB" id="A0A9P4HGM0"/>
<keyword evidence="3" id="KW-1185">Reference proteome</keyword>
<sequence length="61" mass="7097">GTAPIPKTTTVNIQKRRTVIPLLTLMKTFPDAIFITRVLGIQYFWIDALCIMQDYLPDWEE</sequence>
<dbReference type="InterPro" id="IPR010730">
    <property type="entry name" value="HET"/>
</dbReference>
<name>A0A9P4HGM0_9PLEO</name>
<dbReference type="EMBL" id="ML978159">
    <property type="protein sequence ID" value="KAF2034826.1"/>
    <property type="molecule type" value="Genomic_DNA"/>
</dbReference>
<comment type="caution">
    <text evidence="2">The sequence shown here is derived from an EMBL/GenBank/DDBJ whole genome shotgun (WGS) entry which is preliminary data.</text>
</comment>
<feature type="domain" description="Heterokaryon incompatibility" evidence="1">
    <location>
        <begin position="12"/>
        <end position="60"/>
    </location>
</feature>
<evidence type="ECO:0000313" key="2">
    <source>
        <dbReference type="EMBL" id="KAF2034826.1"/>
    </source>
</evidence>
<dbReference type="Proteomes" id="UP000799777">
    <property type="component" value="Unassembled WGS sequence"/>
</dbReference>
<protein>
    <recommendedName>
        <fullName evidence="1">Heterokaryon incompatibility domain-containing protein</fullName>
    </recommendedName>
</protein>
<proteinExistence type="predicted"/>
<evidence type="ECO:0000313" key="3">
    <source>
        <dbReference type="Proteomes" id="UP000799777"/>
    </source>
</evidence>
<dbReference type="OrthoDB" id="2958217at2759"/>
<dbReference type="PANTHER" id="PTHR33112:SF9">
    <property type="entry name" value="HETEROKARYON INCOMPATIBILITY DOMAIN-CONTAINING PROTEIN"/>
    <property type="match status" value="1"/>
</dbReference>
<reference evidence="2" key="1">
    <citation type="journal article" date="2020" name="Stud. Mycol.">
        <title>101 Dothideomycetes genomes: a test case for predicting lifestyles and emergence of pathogens.</title>
        <authorList>
            <person name="Haridas S."/>
            <person name="Albert R."/>
            <person name="Binder M."/>
            <person name="Bloem J."/>
            <person name="Labutti K."/>
            <person name="Salamov A."/>
            <person name="Andreopoulos B."/>
            <person name="Baker S."/>
            <person name="Barry K."/>
            <person name="Bills G."/>
            <person name="Bluhm B."/>
            <person name="Cannon C."/>
            <person name="Castanera R."/>
            <person name="Culley D."/>
            <person name="Daum C."/>
            <person name="Ezra D."/>
            <person name="Gonzalez J."/>
            <person name="Henrissat B."/>
            <person name="Kuo A."/>
            <person name="Liang C."/>
            <person name="Lipzen A."/>
            <person name="Lutzoni F."/>
            <person name="Magnuson J."/>
            <person name="Mondo S."/>
            <person name="Nolan M."/>
            <person name="Ohm R."/>
            <person name="Pangilinan J."/>
            <person name="Park H.-J."/>
            <person name="Ramirez L."/>
            <person name="Alfaro M."/>
            <person name="Sun H."/>
            <person name="Tritt A."/>
            <person name="Yoshinaga Y."/>
            <person name="Zwiers L.-H."/>
            <person name="Turgeon B."/>
            <person name="Goodwin S."/>
            <person name="Spatafora J."/>
            <person name="Crous P."/>
            <person name="Grigoriev I."/>
        </authorList>
    </citation>
    <scope>NUCLEOTIDE SEQUENCE</scope>
    <source>
        <strain evidence="2">CBS 110217</strain>
    </source>
</reference>
<dbReference type="Pfam" id="PF06985">
    <property type="entry name" value="HET"/>
    <property type="match status" value="1"/>
</dbReference>
<feature type="non-terminal residue" evidence="2">
    <location>
        <position position="1"/>
    </location>
</feature>
<gene>
    <name evidence="2" type="ORF">EK21DRAFT_55497</name>
</gene>
<accession>A0A9P4HGM0</accession>
<dbReference type="PANTHER" id="PTHR33112">
    <property type="entry name" value="DOMAIN PROTEIN, PUTATIVE-RELATED"/>
    <property type="match status" value="1"/>
</dbReference>